<dbReference type="OrthoDB" id="9791723at2"/>
<proteinExistence type="inferred from homology"/>
<dbReference type="InterPro" id="IPR015942">
    <property type="entry name" value="Asp/Glu/hydantoin_racemase"/>
</dbReference>
<dbReference type="RefSeq" id="WP_137100855.1">
    <property type="nucleotide sequence ID" value="NZ_CP039865.1"/>
</dbReference>
<dbReference type="Proteomes" id="UP000298588">
    <property type="component" value="Chromosome"/>
</dbReference>
<dbReference type="InterPro" id="IPR052186">
    <property type="entry name" value="Hydantoin_racemase-like"/>
</dbReference>
<dbReference type="EMBL" id="CP039865">
    <property type="protein sequence ID" value="QCK87526.1"/>
    <property type="molecule type" value="Genomic_DNA"/>
</dbReference>
<dbReference type="PANTHER" id="PTHR28047">
    <property type="entry name" value="PROTEIN DCG1"/>
    <property type="match status" value="1"/>
</dbReference>
<evidence type="ECO:0000313" key="2">
    <source>
        <dbReference type="EMBL" id="QCK87526.1"/>
    </source>
</evidence>
<accession>A0A4D7QPK5</accession>
<dbReference type="GO" id="GO:0047661">
    <property type="term" value="F:amino-acid racemase activity"/>
    <property type="evidence" value="ECO:0007669"/>
    <property type="project" value="InterPro"/>
</dbReference>
<sequence length="249" mass="25709">MRILVANPNTTEAVTAKLMAAGAAVADPRTVLVPMTAHRGVPYIATRADAVIGGAVALEMLAEAHTTVDAAIIAAFGDPGLGGARELFDIPVVGMAEAAMLSACMLGRSFAIVTFSGGLVPWYNECLDWNGLRGRCAGIFALQGAFRDIADVQSEKEGALVELAAKVVIDHAADVVILAGAPLSGLAQTIRDRVPVPLVDGIQAAVKQAEALVALKPAKATTGTFRRPAAKICTGIPDALKARFERTDG</sequence>
<evidence type="ECO:0000313" key="3">
    <source>
        <dbReference type="Proteomes" id="UP000298588"/>
    </source>
</evidence>
<dbReference type="Pfam" id="PF01177">
    <property type="entry name" value="Asp_Glu_race"/>
    <property type="match status" value="1"/>
</dbReference>
<dbReference type="KEGG" id="paqt:E8L99_18055"/>
<gene>
    <name evidence="2" type="ORF">E8L99_18055</name>
</gene>
<keyword evidence="3" id="KW-1185">Reference proteome</keyword>
<dbReference type="Gene3D" id="3.40.50.12500">
    <property type="match status" value="1"/>
</dbReference>
<name>A0A4D7QPK5_9HYPH</name>
<reference evidence="2 3" key="1">
    <citation type="submission" date="2019-04" db="EMBL/GenBank/DDBJ databases">
        <title>Phreatobacter aquaticus sp. nov.</title>
        <authorList>
            <person name="Choi A."/>
            <person name="Baek K."/>
        </authorList>
    </citation>
    <scope>NUCLEOTIDE SEQUENCE [LARGE SCALE GENOMIC DNA]</scope>
    <source>
        <strain evidence="2 3">NMCR1094</strain>
    </source>
</reference>
<organism evidence="2 3">
    <name type="scientific">Phreatobacter aquaticus</name>
    <dbReference type="NCBI Taxonomy" id="2570229"/>
    <lineage>
        <taxon>Bacteria</taxon>
        <taxon>Pseudomonadati</taxon>
        <taxon>Pseudomonadota</taxon>
        <taxon>Alphaproteobacteria</taxon>
        <taxon>Hyphomicrobiales</taxon>
        <taxon>Phreatobacteraceae</taxon>
        <taxon>Phreatobacter</taxon>
    </lineage>
</organism>
<protein>
    <submittedName>
        <fullName evidence="2">Asp/Glu/hydantoin racemase</fullName>
    </submittedName>
</protein>
<dbReference type="AlphaFoldDB" id="A0A4D7QPK5"/>
<dbReference type="InterPro" id="IPR053714">
    <property type="entry name" value="Iso_Racemase_Enz_sf"/>
</dbReference>
<evidence type="ECO:0000256" key="1">
    <source>
        <dbReference type="ARBA" id="ARBA00038414"/>
    </source>
</evidence>
<dbReference type="PANTHER" id="PTHR28047:SF5">
    <property type="entry name" value="PROTEIN DCG1"/>
    <property type="match status" value="1"/>
</dbReference>
<comment type="similarity">
    <text evidence="1">Belongs to the HyuE racemase family.</text>
</comment>